<proteinExistence type="predicted"/>
<keyword evidence="2" id="KW-0456">Lyase</keyword>
<dbReference type="InterPro" id="IPR050312">
    <property type="entry name" value="IolE/XylAMocC-like"/>
</dbReference>
<evidence type="ECO:0000313" key="3">
    <source>
        <dbReference type="Proteomes" id="UP001317259"/>
    </source>
</evidence>
<dbReference type="GO" id="GO:0050114">
    <property type="term" value="F:myo-inosose-2 dehydratase activity"/>
    <property type="evidence" value="ECO:0007669"/>
    <property type="project" value="UniProtKB-EC"/>
</dbReference>
<dbReference type="EC" id="4.2.1.44" evidence="2"/>
<evidence type="ECO:0000259" key="1">
    <source>
        <dbReference type="Pfam" id="PF01261"/>
    </source>
</evidence>
<dbReference type="RefSeq" id="WP_242383077.1">
    <property type="nucleotide sequence ID" value="NZ_JAKRKC020000002.1"/>
</dbReference>
<dbReference type="Pfam" id="PF01261">
    <property type="entry name" value="AP_endonuc_2"/>
    <property type="match status" value="1"/>
</dbReference>
<organism evidence="2 3">
    <name type="scientific">Actinomadura luzonensis</name>
    <dbReference type="NCBI Taxonomy" id="2805427"/>
    <lineage>
        <taxon>Bacteria</taxon>
        <taxon>Bacillati</taxon>
        <taxon>Actinomycetota</taxon>
        <taxon>Actinomycetes</taxon>
        <taxon>Streptosporangiales</taxon>
        <taxon>Thermomonosporaceae</taxon>
        <taxon>Actinomadura</taxon>
    </lineage>
</organism>
<dbReference type="Gene3D" id="3.20.20.150">
    <property type="entry name" value="Divalent-metal-dependent TIM barrel enzymes"/>
    <property type="match status" value="1"/>
</dbReference>
<gene>
    <name evidence="2" type="primary">iolE</name>
    <name evidence="2" type="ORF">MF672_032585</name>
</gene>
<evidence type="ECO:0000313" key="2">
    <source>
        <dbReference type="EMBL" id="MCK2218499.1"/>
    </source>
</evidence>
<accession>A0ABT0G1K2</accession>
<dbReference type="InterPro" id="IPR013022">
    <property type="entry name" value="Xyl_isomerase-like_TIM-brl"/>
</dbReference>
<sequence length="318" mass="35487">MTAAQDKRVRVAASPINWRNDDFPVLGADTAVDTILGDMRRAGFDGTELGSVFPSDPAQLAAVLRRHDLALAAGWFSAFLLQHEPRQEYERFERHCAFLAKAGAGHVTTAECSWCPFKQPGDDPYTQHWPAVGRPLFPRSVPALTDQQWDRLADGLIELIAIAERHELTLGYHPHIQTVVENTADLDKLAERVSRRSDGARHLPITLDTGHLALAGDNPLDTLTKYVKQVTHLHLKNIRPAVAERLRKDGTGFEFAVIEGVFTVPGDGGIDFRPIFKLLRENDFQGWVVVEAEQNPASADPFLYARLAREYIRLEAGW</sequence>
<protein>
    <submittedName>
        <fullName evidence="2">Myo-inosose-2 dehydratase</fullName>
        <ecNumber evidence="2">4.2.1.44</ecNumber>
    </submittedName>
</protein>
<dbReference type="PANTHER" id="PTHR12110">
    <property type="entry name" value="HYDROXYPYRUVATE ISOMERASE"/>
    <property type="match status" value="1"/>
</dbReference>
<name>A0ABT0G1K2_9ACTN</name>
<keyword evidence="3" id="KW-1185">Reference proteome</keyword>
<dbReference type="SUPFAM" id="SSF51658">
    <property type="entry name" value="Xylose isomerase-like"/>
    <property type="match status" value="1"/>
</dbReference>
<reference evidence="2 3" key="1">
    <citation type="submission" date="2022-04" db="EMBL/GenBank/DDBJ databases">
        <title>Genome draft of Actinomadura sp. ATCC 31491.</title>
        <authorList>
            <person name="Shi X."/>
            <person name="Du Y."/>
        </authorList>
    </citation>
    <scope>NUCLEOTIDE SEQUENCE [LARGE SCALE GENOMIC DNA]</scope>
    <source>
        <strain evidence="2 3">ATCC 31491</strain>
    </source>
</reference>
<dbReference type="InterPro" id="IPR030823">
    <property type="entry name" value="IolE/MocC"/>
</dbReference>
<dbReference type="InterPro" id="IPR036237">
    <property type="entry name" value="Xyl_isomerase-like_sf"/>
</dbReference>
<dbReference type="PANTHER" id="PTHR12110:SF41">
    <property type="entry name" value="INOSOSE DEHYDRATASE"/>
    <property type="match status" value="1"/>
</dbReference>
<dbReference type="Proteomes" id="UP001317259">
    <property type="component" value="Unassembled WGS sequence"/>
</dbReference>
<feature type="domain" description="Xylose isomerase-like TIM barrel" evidence="1">
    <location>
        <begin position="39"/>
        <end position="296"/>
    </location>
</feature>
<dbReference type="EMBL" id="JAKRKC020000002">
    <property type="protein sequence ID" value="MCK2218499.1"/>
    <property type="molecule type" value="Genomic_DNA"/>
</dbReference>
<comment type="caution">
    <text evidence="2">The sequence shown here is derived from an EMBL/GenBank/DDBJ whole genome shotgun (WGS) entry which is preliminary data.</text>
</comment>
<dbReference type="NCBIfam" id="TIGR04379">
    <property type="entry name" value="myo_inos_iolE"/>
    <property type="match status" value="1"/>
</dbReference>